<keyword evidence="6" id="KW-1185">Reference proteome</keyword>
<protein>
    <submittedName>
        <fullName evidence="5">Antiterminator LoaP</fullName>
    </submittedName>
</protein>
<evidence type="ECO:0000259" key="4">
    <source>
        <dbReference type="SMART" id="SM00738"/>
    </source>
</evidence>
<keyword evidence="1" id="KW-0889">Transcription antitermination</keyword>
<evidence type="ECO:0000256" key="1">
    <source>
        <dbReference type="ARBA" id="ARBA00022814"/>
    </source>
</evidence>
<dbReference type="SUPFAM" id="SSF82679">
    <property type="entry name" value="N-utilization substance G protein NusG, N-terminal domain"/>
    <property type="match status" value="1"/>
</dbReference>
<evidence type="ECO:0000256" key="2">
    <source>
        <dbReference type="ARBA" id="ARBA00023015"/>
    </source>
</evidence>
<dbReference type="SUPFAM" id="SSF50104">
    <property type="entry name" value="Translation proteins SH3-like domain"/>
    <property type="match status" value="1"/>
</dbReference>
<dbReference type="InterPro" id="IPR008991">
    <property type="entry name" value="Translation_prot_SH3-like_sf"/>
</dbReference>
<sequence>MKWYALYVETGREDLVRTMIHRFLDKSLVHAIVPRRKLKEKKQGRTYEVFRKLFPGYVLVNTQMDVNTYYGLKNIPGYYRLLNRFRNRDNNEVFDGNNLEEVLENYLFSTIDDEEMTLILQLIDDEETIDYSTIYVENSNVTVYNGPLKGKESIIKKIDKRKRRAQISLEFMGNEMSLDVGIEVLATI</sequence>
<accession>A0ABX1X8G0</accession>
<dbReference type="InterPro" id="IPR043425">
    <property type="entry name" value="NusG-like"/>
</dbReference>
<dbReference type="InterPro" id="IPR047663">
    <property type="entry name" value="Transcription_antiterm_LoaP"/>
</dbReference>
<evidence type="ECO:0000313" key="6">
    <source>
        <dbReference type="Proteomes" id="UP000653578"/>
    </source>
</evidence>
<dbReference type="PANTHER" id="PTHR30265">
    <property type="entry name" value="RHO-INTERACTING TRANSCRIPTION TERMINATION FACTOR NUSG"/>
    <property type="match status" value="1"/>
</dbReference>
<name>A0ABX1X8G0_9BACL</name>
<dbReference type="CDD" id="cd08000">
    <property type="entry name" value="NGN"/>
    <property type="match status" value="1"/>
</dbReference>
<organism evidence="5 6">
    <name type="scientific">Paenibacillus plantarum</name>
    <dbReference type="NCBI Taxonomy" id="2654975"/>
    <lineage>
        <taxon>Bacteria</taxon>
        <taxon>Bacillati</taxon>
        <taxon>Bacillota</taxon>
        <taxon>Bacilli</taxon>
        <taxon>Bacillales</taxon>
        <taxon>Paenibacillaceae</taxon>
        <taxon>Paenibacillus</taxon>
    </lineage>
</organism>
<feature type="domain" description="NusG-like N-terminal" evidence="4">
    <location>
        <begin position="1"/>
        <end position="123"/>
    </location>
</feature>
<dbReference type="Gene3D" id="3.30.70.940">
    <property type="entry name" value="NusG, N-terminal domain"/>
    <property type="match status" value="1"/>
</dbReference>
<proteinExistence type="predicted"/>
<keyword evidence="2" id="KW-0805">Transcription regulation</keyword>
<reference evidence="5 6" key="1">
    <citation type="submission" date="2019-10" db="EMBL/GenBank/DDBJ databases">
        <title>Description of Paenibacillus humi sp. nov.</title>
        <authorList>
            <person name="Carlier A."/>
            <person name="Qi S."/>
        </authorList>
    </citation>
    <scope>NUCLEOTIDE SEQUENCE [LARGE SCALE GENOMIC DNA]</scope>
    <source>
        <strain evidence="5 6">LMG 31461</strain>
    </source>
</reference>
<comment type="caution">
    <text evidence="5">The sequence shown here is derived from an EMBL/GenBank/DDBJ whole genome shotgun (WGS) entry which is preliminary data.</text>
</comment>
<dbReference type="InterPro" id="IPR036735">
    <property type="entry name" value="NGN_dom_sf"/>
</dbReference>
<dbReference type="NCBIfam" id="NF033641">
    <property type="entry name" value="antiterm_LoaP"/>
    <property type="match status" value="1"/>
</dbReference>
<dbReference type="PANTHER" id="PTHR30265:SF4">
    <property type="entry name" value="KOW MOTIF FAMILY PROTEIN, EXPRESSED"/>
    <property type="match status" value="1"/>
</dbReference>
<gene>
    <name evidence="5" type="primary">loaP</name>
    <name evidence="5" type="ORF">GC096_11945</name>
</gene>
<dbReference type="Gene3D" id="2.30.30.30">
    <property type="match status" value="1"/>
</dbReference>
<dbReference type="InterPro" id="IPR006645">
    <property type="entry name" value="NGN-like_dom"/>
</dbReference>
<evidence type="ECO:0000313" key="5">
    <source>
        <dbReference type="EMBL" id="NOU64738.1"/>
    </source>
</evidence>
<dbReference type="SMART" id="SM00738">
    <property type="entry name" value="NGN"/>
    <property type="match status" value="1"/>
</dbReference>
<keyword evidence="3" id="KW-0804">Transcription</keyword>
<evidence type="ECO:0000256" key="3">
    <source>
        <dbReference type="ARBA" id="ARBA00023163"/>
    </source>
</evidence>
<dbReference type="InterPro" id="IPR014722">
    <property type="entry name" value="Rib_uL2_dom2"/>
</dbReference>
<dbReference type="Pfam" id="PF02357">
    <property type="entry name" value="NusG"/>
    <property type="match status" value="1"/>
</dbReference>
<dbReference type="EMBL" id="WHNY01000037">
    <property type="protein sequence ID" value="NOU64738.1"/>
    <property type="molecule type" value="Genomic_DNA"/>
</dbReference>
<dbReference type="RefSeq" id="WP_171630451.1">
    <property type="nucleotide sequence ID" value="NZ_WHNY01000037.1"/>
</dbReference>
<dbReference type="Proteomes" id="UP000653578">
    <property type="component" value="Unassembled WGS sequence"/>
</dbReference>